<organism evidence="2 3">
    <name type="scientific">Zopfia rhizophila CBS 207.26</name>
    <dbReference type="NCBI Taxonomy" id="1314779"/>
    <lineage>
        <taxon>Eukaryota</taxon>
        <taxon>Fungi</taxon>
        <taxon>Dikarya</taxon>
        <taxon>Ascomycota</taxon>
        <taxon>Pezizomycotina</taxon>
        <taxon>Dothideomycetes</taxon>
        <taxon>Dothideomycetes incertae sedis</taxon>
        <taxon>Zopfiaceae</taxon>
        <taxon>Zopfia</taxon>
    </lineage>
</organism>
<feature type="compositionally biased region" description="Acidic residues" evidence="1">
    <location>
        <begin position="29"/>
        <end position="39"/>
    </location>
</feature>
<name>A0A6A6EWU8_9PEZI</name>
<evidence type="ECO:0000313" key="3">
    <source>
        <dbReference type="Proteomes" id="UP000800200"/>
    </source>
</evidence>
<keyword evidence="3" id="KW-1185">Reference proteome</keyword>
<evidence type="ECO:0000313" key="2">
    <source>
        <dbReference type="EMBL" id="KAF2195433.1"/>
    </source>
</evidence>
<accession>A0A6A6EWU8</accession>
<sequence length="155" mass="16623">MSVVHKYAEDMRLILSLLCGGSRPHADDVQEDVGDDEYDNDRGRLVGEPGAEDGGEPDVHESEDLGELGDGGDVELELDKGVRPGISRTATRIAFGVSRTRLLKSGGGMRPTVDGDIGIGGKGWFGLWMGSGVRLDDTSIPNSDTPIQFKRRGKQ</sequence>
<protein>
    <submittedName>
        <fullName evidence="2">Uncharacterized protein</fullName>
    </submittedName>
</protein>
<proteinExistence type="predicted"/>
<feature type="region of interest" description="Disordered" evidence="1">
    <location>
        <begin position="24"/>
        <end position="74"/>
    </location>
</feature>
<dbReference type="EMBL" id="ML994610">
    <property type="protein sequence ID" value="KAF2195433.1"/>
    <property type="molecule type" value="Genomic_DNA"/>
</dbReference>
<evidence type="ECO:0000256" key="1">
    <source>
        <dbReference type="SAM" id="MobiDB-lite"/>
    </source>
</evidence>
<feature type="compositionally biased region" description="Acidic residues" evidence="1">
    <location>
        <begin position="64"/>
        <end position="74"/>
    </location>
</feature>
<reference evidence="2" key="1">
    <citation type="journal article" date="2020" name="Stud. Mycol.">
        <title>101 Dothideomycetes genomes: a test case for predicting lifestyles and emergence of pathogens.</title>
        <authorList>
            <person name="Haridas S."/>
            <person name="Albert R."/>
            <person name="Binder M."/>
            <person name="Bloem J."/>
            <person name="Labutti K."/>
            <person name="Salamov A."/>
            <person name="Andreopoulos B."/>
            <person name="Baker S."/>
            <person name="Barry K."/>
            <person name="Bills G."/>
            <person name="Bluhm B."/>
            <person name="Cannon C."/>
            <person name="Castanera R."/>
            <person name="Culley D."/>
            <person name="Daum C."/>
            <person name="Ezra D."/>
            <person name="Gonzalez J."/>
            <person name="Henrissat B."/>
            <person name="Kuo A."/>
            <person name="Liang C."/>
            <person name="Lipzen A."/>
            <person name="Lutzoni F."/>
            <person name="Magnuson J."/>
            <person name="Mondo S."/>
            <person name="Nolan M."/>
            <person name="Ohm R."/>
            <person name="Pangilinan J."/>
            <person name="Park H.-J."/>
            <person name="Ramirez L."/>
            <person name="Alfaro M."/>
            <person name="Sun H."/>
            <person name="Tritt A."/>
            <person name="Yoshinaga Y."/>
            <person name="Zwiers L.-H."/>
            <person name="Turgeon B."/>
            <person name="Goodwin S."/>
            <person name="Spatafora J."/>
            <person name="Crous P."/>
            <person name="Grigoriev I."/>
        </authorList>
    </citation>
    <scope>NUCLEOTIDE SEQUENCE</scope>
    <source>
        <strain evidence="2">CBS 207.26</strain>
    </source>
</reference>
<dbReference type="Proteomes" id="UP000800200">
    <property type="component" value="Unassembled WGS sequence"/>
</dbReference>
<dbReference type="AlphaFoldDB" id="A0A6A6EWU8"/>
<gene>
    <name evidence="2" type="ORF">K469DRAFT_681748</name>
</gene>